<keyword evidence="7" id="KW-0812">Transmembrane</keyword>
<dbReference type="Proteomes" id="UP001306950">
    <property type="component" value="Unassembled WGS sequence"/>
</dbReference>
<evidence type="ECO:0000259" key="8">
    <source>
        <dbReference type="PROSITE" id="PS50111"/>
    </source>
</evidence>
<dbReference type="Pfam" id="PF00015">
    <property type="entry name" value="MCPsignal"/>
    <property type="match status" value="1"/>
</dbReference>
<keyword evidence="3 7" id="KW-0472">Membrane</keyword>
<dbReference type="Gene3D" id="3.30.450.20">
    <property type="entry name" value="PAS domain"/>
    <property type="match status" value="1"/>
</dbReference>
<accession>A0ABU7VRH7</accession>
<dbReference type="Pfam" id="PF00672">
    <property type="entry name" value="HAMP"/>
    <property type="match status" value="1"/>
</dbReference>
<evidence type="ECO:0000256" key="4">
    <source>
        <dbReference type="ARBA" id="ARBA00023224"/>
    </source>
</evidence>
<proteinExistence type="inferred from homology"/>
<evidence type="ECO:0000313" key="10">
    <source>
        <dbReference type="EMBL" id="MEF2966380.1"/>
    </source>
</evidence>
<gene>
    <name evidence="10" type="ORF">V3851_11115</name>
</gene>
<dbReference type="CDD" id="cd06225">
    <property type="entry name" value="HAMP"/>
    <property type="match status" value="1"/>
</dbReference>
<keyword evidence="4 6" id="KW-0807">Transducer</keyword>
<dbReference type="PANTHER" id="PTHR32089">
    <property type="entry name" value="METHYL-ACCEPTING CHEMOTAXIS PROTEIN MCPB"/>
    <property type="match status" value="1"/>
</dbReference>
<dbReference type="RefSeq" id="WP_331846594.1">
    <property type="nucleotide sequence ID" value="NZ_JAZHPZ010000004.1"/>
</dbReference>
<comment type="caution">
    <text evidence="10">The sequence shown here is derived from an EMBL/GenBank/DDBJ whole genome shotgun (WGS) entry which is preliminary data.</text>
</comment>
<organism evidence="10 11">
    <name type="scientific">Paenibacillus haidiansis</name>
    <dbReference type="NCBI Taxonomy" id="1574488"/>
    <lineage>
        <taxon>Bacteria</taxon>
        <taxon>Bacillati</taxon>
        <taxon>Bacillota</taxon>
        <taxon>Bacilli</taxon>
        <taxon>Bacillales</taxon>
        <taxon>Paenibacillaceae</taxon>
        <taxon>Paenibacillus</taxon>
    </lineage>
</organism>
<dbReference type="Gene3D" id="1.10.287.950">
    <property type="entry name" value="Methyl-accepting chemotaxis protein"/>
    <property type="match status" value="1"/>
</dbReference>
<dbReference type="SMART" id="SM00283">
    <property type="entry name" value="MA"/>
    <property type="match status" value="1"/>
</dbReference>
<feature type="domain" description="Methyl-accepting transducer" evidence="8">
    <location>
        <begin position="396"/>
        <end position="653"/>
    </location>
</feature>
<feature type="domain" description="HAMP" evidence="9">
    <location>
        <begin position="325"/>
        <end position="377"/>
    </location>
</feature>
<dbReference type="EMBL" id="JAZHPZ010000004">
    <property type="protein sequence ID" value="MEF2966380.1"/>
    <property type="molecule type" value="Genomic_DNA"/>
</dbReference>
<dbReference type="SMART" id="SM00304">
    <property type="entry name" value="HAMP"/>
    <property type="match status" value="1"/>
</dbReference>
<sequence length="687" mass="74956">MKLRGHIQFKSVGMKIFVILFVTVVLLSAVLGFSSYFMSKEIIRGQVGLAASQAIEQAADKLDFLFTEYESISRQLAVDDVLRADLETVSNPGTGIIQKTEAETRIKNKLNAMKGSDERLAGIRLVNQDLSVSYATSGATAVQKTDGAKARVESIYAADGKPLWIPGMKKGFFESTGEPMITMGRLLQNLKRPEAEFVLLIEIKDQALADTLSNLKIGKSGEVRILTADNTIVHAADRELIETNSYIGLDEERLKQEDASFTVSDENGVRQLAVYRQLQTVDWRLLGYAPESDFTSAADKLIYVTLFVLLLAVLVALLIGYSLIRMVGRPLEKLCRLMEEGERGNLQVRTRFKGRDEIGRLGHSFNRMLEQISHLVDRTHASTGDLLGTAEQLSEVSRSTSRTAGEIAAATGEIAQGAASLAEQADKGAQLSEEIESRMSRVARLNTAMDDSAGRVVEVSRQGQEHMEQLVEKTATVSRMTGLIEENSAKLKQSTFSIRDILAPMIEVTKQTNILSLNASIEASRAGTAGKGFMVIAEEIRRLAAQSNDSIQSVAEITGEIQEAIEETVNVLLGITPMIEEQMNSVTEASSIFQKVSGEMESFIGEIQSSSASVKELLVSQTELRDFIASVSSVVQQTNASTEEVAAMSSGQHQVSEELVRLSGRLEELAETLKQSLGAFQVKAAES</sequence>
<evidence type="ECO:0000259" key="9">
    <source>
        <dbReference type="PROSITE" id="PS50885"/>
    </source>
</evidence>
<evidence type="ECO:0000256" key="5">
    <source>
        <dbReference type="ARBA" id="ARBA00029447"/>
    </source>
</evidence>
<evidence type="ECO:0000256" key="2">
    <source>
        <dbReference type="ARBA" id="ARBA00022475"/>
    </source>
</evidence>
<reference evidence="10 11" key="1">
    <citation type="submission" date="2024-02" db="EMBL/GenBank/DDBJ databases">
        <title>A nitrogen-fixing paenibacillus bacterium.</title>
        <authorList>
            <person name="Zhang W.L."/>
            <person name="Chen S.F."/>
        </authorList>
    </citation>
    <scope>NUCLEOTIDE SEQUENCE [LARGE SCALE GENOMIC DNA]</scope>
    <source>
        <strain evidence="10 11">M1</strain>
    </source>
</reference>
<dbReference type="InterPro" id="IPR004089">
    <property type="entry name" value="MCPsignal_dom"/>
</dbReference>
<feature type="transmembrane region" description="Helical" evidence="7">
    <location>
        <begin position="301"/>
        <end position="324"/>
    </location>
</feature>
<keyword evidence="2" id="KW-1003">Cell membrane</keyword>
<dbReference type="PANTHER" id="PTHR32089:SF114">
    <property type="entry name" value="METHYL-ACCEPTING CHEMOTAXIS PROTEIN MCPB"/>
    <property type="match status" value="1"/>
</dbReference>
<evidence type="ECO:0000313" key="11">
    <source>
        <dbReference type="Proteomes" id="UP001306950"/>
    </source>
</evidence>
<comment type="subcellular location">
    <subcellularLocation>
        <location evidence="1">Cell membrane</location>
    </subcellularLocation>
</comment>
<name>A0ABU7VRH7_9BACL</name>
<keyword evidence="7" id="KW-1133">Transmembrane helix</keyword>
<comment type="similarity">
    <text evidence="5">Belongs to the methyl-accepting chemotaxis (MCP) protein family.</text>
</comment>
<dbReference type="PROSITE" id="PS50885">
    <property type="entry name" value="HAMP"/>
    <property type="match status" value="1"/>
</dbReference>
<evidence type="ECO:0000256" key="6">
    <source>
        <dbReference type="PROSITE-ProRule" id="PRU00284"/>
    </source>
</evidence>
<dbReference type="InterPro" id="IPR003660">
    <property type="entry name" value="HAMP_dom"/>
</dbReference>
<evidence type="ECO:0000256" key="1">
    <source>
        <dbReference type="ARBA" id="ARBA00004236"/>
    </source>
</evidence>
<dbReference type="CDD" id="cd12912">
    <property type="entry name" value="PDC2_MCP_like"/>
    <property type="match status" value="1"/>
</dbReference>
<dbReference type="PROSITE" id="PS50111">
    <property type="entry name" value="CHEMOTAXIS_TRANSDUC_2"/>
    <property type="match status" value="1"/>
</dbReference>
<protein>
    <submittedName>
        <fullName evidence="10">Methyl-accepting chemotaxis protein</fullName>
    </submittedName>
</protein>
<dbReference type="SUPFAM" id="SSF58104">
    <property type="entry name" value="Methyl-accepting chemotaxis protein (MCP) signaling domain"/>
    <property type="match status" value="1"/>
</dbReference>
<evidence type="ECO:0000256" key="7">
    <source>
        <dbReference type="SAM" id="Phobius"/>
    </source>
</evidence>
<keyword evidence="11" id="KW-1185">Reference proteome</keyword>
<evidence type="ECO:0000256" key="3">
    <source>
        <dbReference type="ARBA" id="ARBA00023136"/>
    </source>
</evidence>